<accession>A0AA88GQA7</accession>
<evidence type="ECO:0000313" key="1">
    <source>
        <dbReference type="EMBL" id="KAG2382583.1"/>
    </source>
</evidence>
<sequence length="151" mass="16239">MTQVKPPLTIKQNEDIHGQILTRCHLKNCNITSSHLIDCIVEEKSNVYGGYSTGCVFDHCAVTNANLNACKLKNKSSVQSCSFTSCQLEQCHTAGGAFTCCNVMAGCEVFHTGTAVSSYFSVPIFGSGANNNPSAEPLPLFEKQCSNHVSK</sequence>
<comment type="caution">
    <text evidence="1">The sequence shown here is derived from an EMBL/GenBank/DDBJ whole genome shotgun (WGS) entry which is preliminary data.</text>
</comment>
<organism evidence="1 2">
    <name type="scientific">Naegleria lovaniensis</name>
    <name type="common">Amoeba</name>
    <dbReference type="NCBI Taxonomy" id="51637"/>
    <lineage>
        <taxon>Eukaryota</taxon>
        <taxon>Discoba</taxon>
        <taxon>Heterolobosea</taxon>
        <taxon>Tetramitia</taxon>
        <taxon>Eutetramitia</taxon>
        <taxon>Vahlkampfiidae</taxon>
        <taxon>Naegleria</taxon>
    </lineage>
</organism>
<reference evidence="1 2" key="1">
    <citation type="journal article" date="2018" name="BMC Genomics">
        <title>The genome of Naegleria lovaniensis, the basis for a comparative approach to unravel pathogenicity factors of the human pathogenic amoeba N. fowleri.</title>
        <authorList>
            <person name="Liechti N."/>
            <person name="Schurch N."/>
            <person name="Bruggmann R."/>
            <person name="Wittwer M."/>
        </authorList>
    </citation>
    <scope>NUCLEOTIDE SEQUENCE [LARGE SCALE GENOMIC DNA]</scope>
    <source>
        <strain evidence="1 2">ATCC 30569</strain>
    </source>
</reference>
<dbReference type="Proteomes" id="UP000816034">
    <property type="component" value="Unassembled WGS sequence"/>
</dbReference>
<dbReference type="GeneID" id="68097618"/>
<gene>
    <name evidence="1" type="ORF">C9374_005163</name>
</gene>
<proteinExistence type="predicted"/>
<dbReference type="RefSeq" id="XP_044548262.1">
    <property type="nucleotide sequence ID" value="XM_044694883.1"/>
</dbReference>
<dbReference type="SUPFAM" id="SSF141571">
    <property type="entry name" value="Pentapeptide repeat-like"/>
    <property type="match status" value="1"/>
</dbReference>
<protein>
    <submittedName>
        <fullName evidence="1">Uncharacterized protein</fullName>
    </submittedName>
</protein>
<name>A0AA88GQA7_NAELO</name>
<keyword evidence="2" id="KW-1185">Reference proteome</keyword>
<dbReference type="AlphaFoldDB" id="A0AA88GQA7"/>
<dbReference type="EMBL" id="PYSW02000023">
    <property type="protein sequence ID" value="KAG2382583.1"/>
    <property type="molecule type" value="Genomic_DNA"/>
</dbReference>
<evidence type="ECO:0000313" key="2">
    <source>
        <dbReference type="Proteomes" id="UP000816034"/>
    </source>
</evidence>
<dbReference type="Gene3D" id="2.160.20.80">
    <property type="entry name" value="E3 ubiquitin-protein ligase SopA"/>
    <property type="match status" value="1"/>
</dbReference>